<organism evidence="10 11">
    <name type="scientific">Phytophthora boehmeriae</name>
    <dbReference type="NCBI Taxonomy" id="109152"/>
    <lineage>
        <taxon>Eukaryota</taxon>
        <taxon>Sar</taxon>
        <taxon>Stramenopiles</taxon>
        <taxon>Oomycota</taxon>
        <taxon>Peronosporomycetes</taxon>
        <taxon>Peronosporales</taxon>
        <taxon>Peronosporaceae</taxon>
        <taxon>Phytophthora</taxon>
    </lineage>
</organism>
<dbReference type="InterPro" id="IPR031825">
    <property type="entry name" value="RXLR"/>
</dbReference>
<dbReference type="GO" id="GO:0005524">
    <property type="term" value="F:ATP binding"/>
    <property type="evidence" value="ECO:0007669"/>
    <property type="project" value="UniProtKB-KW"/>
</dbReference>
<name>A0A8T1W3W6_9STRA</name>
<accession>A0A8T1W3W6</accession>
<dbReference type="PANTHER" id="PTHR43384:SF6">
    <property type="entry name" value="SEPTUM SITE-DETERMINING PROTEIN MIND HOMOLOG, CHLOROPLASTIC"/>
    <property type="match status" value="1"/>
</dbReference>
<evidence type="ECO:0000256" key="5">
    <source>
        <dbReference type="ARBA" id="ARBA00022729"/>
    </source>
</evidence>
<dbReference type="OrthoDB" id="189057at2759"/>
<evidence type="ECO:0000256" key="3">
    <source>
        <dbReference type="ARBA" id="ARBA00010400"/>
    </source>
</evidence>
<dbReference type="FunFam" id="3.40.50.300:FF:000068">
    <property type="entry name" value="Site-determining protein"/>
    <property type="match status" value="1"/>
</dbReference>
<gene>
    <name evidence="10" type="ORF">PHYBOEH_008010</name>
</gene>
<proteinExistence type="inferred from homology"/>
<evidence type="ECO:0000256" key="1">
    <source>
        <dbReference type="ARBA" id="ARBA00004613"/>
    </source>
</evidence>
<dbReference type="InterPro" id="IPR010223">
    <property type="entry name" value="MinD"/>
</dbReference>
<dbReference type="InterPro" id="IPR002586">
    <property type="entry name" value="CobQ/CobB/MinD/ParA_Nub-bd_dom"/>
</dbReference>
<feature type="signal peptide" evidence="8">
    <location>
        <begin position="1"/>
        <end position="22"/>
    </location>
</feature>
<feature type="domain" description="CobQ/CobB/MinD/ParA nucleotide binding" evidence="9">
    <location>
        <begin position="203"/>
        <end position="424"/>
    </location>
</feature>
<dbReference type="GO" id="GO:0009898">
    <property type="term" value="C:cytoplasmic side of plasma membrane"/>
    <property type="evidence" value="ECO:0007669"/>
    <property type="project" value="TreeGrafter"/>
</dbReference>
<evidence type="ECO:0000256" key="2">
    <source>
        <dbReference type="ARBA" id="ARBA00010257"/>
    </source>
</evidence>
<protein>
    <recommendedName>
        <fullName evidence="9">CobQ/CobB/MinD/ParA nucleotide binding domain-containing protein</fullName>
    </recommendedName>
</protein>
<keyword evidence="4" id="KW-0964">Secreted</keyword>
<dbReference type="AlphaFoldDB" id="A0A8T1W3W6"/>
<dbReference type="InterPro" id="IPR050625">
    <property type="entry name" value="ParA/MinD_ATPase"/>
</dbReference>
<dbReference type="GO" id="GO:0005576">
    <property type="term" value="C:extracellular region"/>
    <property type="evidence" value="ECO:0007669"/>
    <property type="project" value="UniProtKB-SubCell"/>
</dbReference>
<keyword evidence="5 8" id="KW-0732">Signal</keyword>
<comment type="similarity">
    <text evidence="2">Belongs to the ParA family. MinD subfamily.</text>
</comment>
<sequence length="467" mass="52033">MRLPITIFLLAIAGVLFAHADAATHGRTRVSEIASLVQVDNAVGNNPTEHRFLRTSKTVDGDTTSVEDDEERGLIDAAKKLKLEANIKIHFKALGDSAIKKDLTRFKRWYLSGKTPEDVWQDLKLAPLMKERFNMYGGIKQMKQEPKFQQYLNYEKFYKIIKRTAKESMRSAKPLTVARRALASRAALVRESSTAAKQPGRVVVITSGKGGVGKTTVTASMGYGLAQRGYRTCLIDFDIGLRNLDLHLGCERRVIFDFIHVIEKNCRLNQALIKDKRLERLSLLAASQTRDKEALTEDGVEEVLDELKTQFDFILCDSPAGIESGARHAMYFADDAILVTNPEISSCRDSDKMIGFIASKSLRAKEGREPVNQRLLVNRYDANRVKNDDCLSVDDIEEMLGLPVCGVIPESAHVLTSSNMGQPVITAEGENAAVAFDDAVARFLGEEREMKFLEPEAPKSFLGRIFS</sequence>
<keyword evidence="6" id="KW-0547">Nucleotide-binding</keyword>
<dbReference type="GO" id="GO:0016887">
    <property type="term" value="F:ATP hydrolysis activity"/>
    <property type="evidence" value="ECO:0007669"/>
    <property type="project" value="InterPro"/>
</dbReference>
<dbReference type="NCBIfam" id="TIGR01968">
    <property type="entry name" value="minD_bact"/>
    <property type="match status" value="1"/>
</dbReference>
<reference evidence="10" key="1">
    <citation type="submission" date="2021-02" db="EMBL/GenBank/DDBJ databases">
        <authorList>
            <person name="Palmer J.M."/>
        </authorList>
    </citation>
    <scope>NUCLEOTIDE SEQUENCE</scope>
    <source>
        <strain evidence="10">SCRP23</strain>
    </source>
</reference>
<dbReference type="EMBL" id="JAGDFL010000455">
    <property type="protein sequence ID" value="KAG7388085.1"/>
    <property type="molecule type" value="Genomic_DNA"/>
</dbReference>
<comment type="subcellular location">
    <subcellularLocation>
        <location evidence="1">Secreted</location>
    </subcellularLocation>
</comment>
<evidence type="ECO:0000256" key="6">
    <source>
        <dbReference type="ARBA" id="ARBA00022741"/>
    </source>
</evidence>
<dbReference type="GO" id="GO:0005829">
    <property type="term" value="C:cytosol"/>
    <property type="evidence" value="ECO:0007669"/>
    <property type="project" value="TreeGrafter"/>
</dbReference>
<dbReference type="Proteomes" id="UP000693981">
    <property type="component" value="Unassembled WGS sequence"/>
</dbReference>
<dbReference type="PANTHER" id="PTHR43384">
    <property type="entry name" value="SEPTUM SITE-DETERMINING PROTEIN MIND HOMOLOG, CHLOROPLASTIC-RELATED"/>
    <property type="match status" value="1"/>
</dbReference>
<dbReference type="Pfam" id="PF16810">
    <property type="entry name" value="RXLR"/>
    <property type="match status" value="1"/>
</dbReference>
<evidence type="ECO:0000259" key="9">
    <source>
        <dbReference type="Pfam" id="PF01656"/>
    </source>
</evidence>
<dbReference type="Pfam" id="PF01656">
    <property type="entry name" value="CbiA"/>
    <property type="match status" value="1"/>
</dbReference>
<feature type="chain" id="PRO_5035920267" description="CobQ/CobB/MinD/ParA nucleotide binding domain-containing protein" evidence="8">
    <location>
        <begin position="23"/>
        <end position="467"/>
    </location>
</feature>
<evidence type="ECO:0000313" key="10">
    <source>
        <dbReference type="EMBL" id="KAG7388085.1"/>
    </source>
</evidence>
<dbReference type="GO" id="GO:0051782">
    <property type="term" value="P:negative regulation of cell division"/>
    <property type="evidence" value="ECO:0007669"/>
    <property type="project" value="TreeGrafter"/>
</dbReference>
<keyword evidence="11" id="KW-1185">Reference proteome</keyword>
<dbReference type="CDD" id="cd02036">
    <property type="entry name" value="MinD"/>
    <property type="match status" value="1"/>
</dbReference>
<comment type="similarity">
    <text evidence="3">Belongs to the RxLR effector family.</text>
</comment>
<evidence type="ECO:0000256" key="7">
    <source>
        <dbReference type="ARBA" id="ARBA00022840"/>
    </source>
</evidence>
<keyword evidence="7" id="KW-0067">ATP-binding</keyword>
<evidence type="ECO:0000313" key="11">
    <source>
        <dbReference type="Proteomes" id="UP000693981"/>
    </source>
</evidence>
<comment type="caution">
    <text evidence="10">The sequence shown here is derived from an EMBL/GenBank/DDBJ whole genome shotgun (WGS) entry which is preliminary data.</text>
</comment>
<evidence type="ECO:0000256" key="8">
    <source>
        <dbReference type="SAM" id="SignalP"/>
    </source>
</evidence>
<evidence type="ECO:0000256" key="4">
    <source>
        <dbReference type="ARBA" id="ARBA00022525"/>
    </source>
</evidence>